<dbReference type="EC" id="1.1.1.290" evidence="5"/>
<dbReference type="GO" id="GO:0008615">
    <property type="term" value="P:pyridoxine biosynthetic process"/>
    <property type="evidence" value="ECO:0007669"/>
    <property type="project" value="UniProtKB-UniRule"/>
</dbReference>
<evidence type="ECO:0000256" key="1">
    <source>
        <dbReference type="ARBA" id="ARBA00022490"/>
    </source>
</evidence>
<comment type="similarity">
    <text evidence="5">Belongs to the D-isomer specific 2-hydroxyacid dehydrogenase family. PdxB subfamily.</text>
</comment>
<keyword evidence="2 5" id="KW-0560">Oxidoreductase</keyword>
<dbReference type="RefSeq" id="WP_208831916.1">
    <property type="nucleotide sequence ID" value="NZ_CP072110.1"/>
</dbReference>
<keyword evidence="4 5" id="KW-0664">Pyridoxine biosynthesis</keyword>
<feature type="active site" description="Proton donor" evidence="5">
    <location>
        <position position="256"/>
    </location>
</feature>
<dbReference type="InterPro" id="IPR020921">
    <property type="entry name" value="Erythronate-4-P_DHase"/>
</dbReference>
<comment type="function">
    <text evidence="5">Catalyzes the oxidation of erythronate-4-phosphate to 3-hydroxy-2-oxo-4-phosphonooxybutanoate.</text>
</comment>
<feature type="active site" evidence="5">
    <location>
        <position position="239"/>
    </location>
</feature>
<feature type="binding site" evidence="5">
    <location>
        <position position="172"/>
    </location>
    <ligand>
        <name>NAD(+)</name>
        <dbReference type="ChEBI" id="CHEBI:57540"/>
    </ligand>
</feature>
<feature type="binding site" evidence="5">
    <location>
        <position position="147"/>
    </location>
    <ligand>
        <name>NAD(+)</name>
        <dbReference type="ChEBI" id="CHEBI:57540"/>
    </ligand>
</feature>
<comment type="subunit">
    <text evidence="5">Homodimer.</text>
</comment>
<dbReference type="GO" id="GO:0005829">
    <property type="term" value="C:cytosol"/>
    <property type="evidence" value="ECO:0007669"/>
    <property type="project" value="TreeGrafter"/>
</dbReference>
<feature type="binding site" evidence="5">
    <location>
        <position position="260"/>
    </location>
    <ligand>
        <name>substrate</name>
    </ligand>
</feature>
<keyword evidence="10" id="KW-1185">Reference proteome</keyword>
<keyword evidence="1 5" id="KW-0963">Cytoplasm</keyword>
<evidence type="ECO:0000256" key="4">
    <source>
        <dbReference type="ARBA" id="ARBA00023096"/>
    </source>
</evidence>
<reference evidence="9" key="1">
    <citation type="submission" date="2021-03" db="EMBL/GenBank/DDBJ databases">
        <title>Description of Psychrosphaera ytuae sp. nov. isolated from deep sea sediment of South China Sea.</title>
        <authorList>
            <person name="Zhang J."/>
            <person name="Xu X.-D."/>
        </authorList>
    </citation>
    <scope>NUCLEOTIDE SEQUENCE</scope>
    <source>
        <strain evidence="9">MTZ26</strain>
    </source>
</reference>
<dbReference type="AlphaFoldDB" id="A0A975DB34"/>
<dbReference type="InterPro" id="IPR038251">
    <property type="entry name" value="PdxB_dimer_sf"/>
</dbReference>
<evidence type="ECO:0000256" key="5">
    <source>
        <dbReference type="HAMAP-Rule" id="MF_01825"/>
    </source>
</evidence>
<dbReference type="Pfam" id="PF11890">
    <property type="entry name" value="DUF3410"/>
    <property type="match status" value="1"/>
</dbReference>
<feature type="binding site" evidence="5">
    <location>
        <position position="234"/>
    </location>
    <ligand>
        <name>NAD(+)</name>
        <dbReference type="ChEBI" id="CHEBI:57540"/>
    </ligand>
</feature>
<organism evidence="9 10">
    <name type="scientific">Psychrosphaera ytuae</name>
    <dbReference type="NCBI Taxonomy" id="2820710"/>
    <lineage>
        <taxon>Bacteria</taxon>
        <taxon>Pseudomonadati</taxon>
        <taxon>Pseudomonadota</taxon>
        <taxon>Gammaproteobacteria</taxon>
        <taxon>Alteromonadales</taxon>
        <taxon>Pseudoalteromonadaceae</taxon>
        <taxon>Psychrosphaera</taxon>
    </lineage>
</organism>
<feature type="domain" description="D-isomer specific 2-hydroxyacid dehydrogenase NAD-binding" evidence="7">
    <location>
        <begin position="110"/>
        <end position="257"/>
    </location>
</feature>
<dbReference type="GO" id="GO:0046983">
    <property type="term" value="F:protein dimerization activity"/>
    <property type="evidence" value="ECO:0007669"/>
    <property type="project" value="InterPro"/>
</dbReference>
<dbReference type="InterPro" id="IPR029753">
    <property type="entry name" value="D-isomer_DH_CS"/>
</dbReference>
<evidence type="ECO:0000313" key="10">
    <source>
        <dbReference type="Proteomes" id="UP000682739"/>
    </source>
</evidence>
<feature type="binding site" evidence="5">
    <location>
        <position position="67"/>
    </location>
    <ligand>
        <name>substrate</name>
    </ligand>
</feature>
<dbReference type="InterPro" id="IPR036291">
    <property type="entry name" value="NAD(P)-bd_dom_sf"/>
</dbReference>
<accession>A0A975DB34</accession>
<feature type="active site" evidence="5">
    <location>
        <position position="205"/>
    </location>
</feature>
<dbReference type="PANTHER" id="PTHR42938:SF9">
    <property type="entry name" value="FORMATE DEHYDROGENASE 1"/>
    <property type="match status" value="1"/>
</dbReference>
<dbReference type="GO" id="GO:0033711">
    <property type="term" value="F:4-phosphoerythronate dehydrogenase activity"/>
    <property type="evidence" value="ECO:0007669"/>
    <property type="project" value="UniProtKB-EC"/>
</dbReference>
<dbReference type="Proteomes" id="UP000682739">
    <property type="component" value="Chromosome"/>
</dbReference>
<feature type="binding site" evidence="5">
    <location>
        <position position="45"/>
    </location>
    <ligand>
        <name>substrate</name>
    </ligand>
</feature>
<evidence type="ECO:0000256" key="3">
    <source>
        <dbReference type="ARBA" id="ARBA00023027"/>
    </source>
</evidence>
<dbReference type="Pfam" id="PF00389">
    <property type="entry name" value="2-Hacid_dh"/>
    <property type="match status" value="1"/>
</dbReference>
<dbReference type="EMBL" id="CP072110">
    <property type="protein sequence ID" value="QTH63861.1"/>
    <property type="molecule type" value="Genomic_DNA"/>
</dbReference>
<evidence type="ECO:0000259" key="8">
    <source>
        <dbReference type="Pfam" id="PF11890"/>
    </source>
</evidence>
<evidence type="ECO:0000256" key="2">
    <source>
        <dbReference type="ARBA" id="ARBA00023002"/>
    </source>
</evidence>
<comment type="subcellular location">
    <subcellularLocation>
        <location evidence="5">Cytoplasm</location>
    </subcellularLocation>
</comment>
<evidence type="ECO:0000259" key="6">
    <source>
        <dbReference type="Pfam" id="PF00389"/>
    </source>
</evidence>
<dbReference type="SUPFAM" id="SSF51735">
    <property type="entry name" value="NAD(P)-binding Rossmann-fold domains"/>
    <property type="match status" value="1"/>
</dbReference>
<dbReference type="Gene3D" id="3.30.1370.170">
    <property type="match status" value="1"/>
</dbReference>
<proteinExistence type="inferred from homology"/>
<dbReference type="Pfam" id="PF02826">
    <property type="entry name" value="2-Hacid_dh_C"/>
    <property type="match status" value="1"/>
</dbReference>
<name>A0A975DB34_9GAMM</name>
<gene>
    <name evidence="5" type="primary">pdxB</name>
    <name evidence="9" type="ORF">J1N51_14315</name>
</gene>
<dbReference type="InterPro" id="IPR024531">
    <property type="entry name" value="Erythronate-4-P_DHase_dimer"/>
</dbReference>
<sequence length="397" mass="44027">MKILIDENIPYAESFFCDLGEVERFAGRGLNPAQLVDVDVLLVRSITKVNAELLTQANRLKFVGTATIGEDHIDKQLLAQKGIYFTSAPGCNANSVAEFVINVMLVLAETHQLSLSDKVVSIIGVGNIGSRLKAKLDVLNIELRLCDPYKSGPEFTSLEKALKEGDIISFHTPLTKEGEHPTFHLLNEHNLALLKDDVCLINASRGEVIDNKALLAHIEQRKTSNRPAIKLALDVWEGEPEPMVELIPHSTLCSAHIAGYSLEGKAKGTEILYRHVCEQFGFEASHQLQHFLPEADITEVSLRSSGGNGGSAGNSEQLAEQSIRLEPQALLKTLIHLVFDVRRDDALFHRHLANQGFDWIRKNYPVRREWSSLTVKSDNPNLSEKLTQLGFNTESIV</sequence>
<comment type="catalytic activity">
    <reaction evidence="5">
        <text>4-phospho-D-erythronate + NAD(+) = (R)-3-hydroxy-2-oxo-4-phosphooxybutanoate + NADH + H(+)</text>
        <dbReference type="Rhea" id="RHEA:18829"/>
        <dbReference type="ChEBI" id="CHEBI:15378"/>
        <dbReference type="ChEBI" id="CHEBI:57540"/>
        <dbReference type="ChEBI" id="CHEBI:57945"/>
        <dbReference type="ChEBI" id="CHEBI:58538"/>
        <dbReference type="ChEBI" id="CHEBI:58766"/>
        <dbReference type="EC" id="1.1.1.290"/>
    </reaction>
</comment>
<dbReference type="GO" id="GO:0051287">
    <property type="term" value="F:NAD binding"/>
    <property type="evidence" value="ECO:0007669"/>
    <property type="project" value="InterPro"/>
</dbReference>
<dbReference type="SUPFAM" id="SSF52283">
    <property type="entry name" value="Formate/glycerate dehydrogenase catalytic domain-like"/>
    <property type="match status" value="1"/>
</dbReference>
<feature type="domain" description="D-isomer specific 2-hydroxyacid dehydrogenase catalytic" evidence="6">
    <location>
        <begin position="33"/>
        <end position="259"/>
    </location>
</feature>
<feature type="binding site" evidence="5">
    <location>
        <begin position="203"/>
        <end position="205"/>
    </location>
    <ligand>
        <name>NAD(+)</name>
        <dbReference type="ChEBI" id="CHEBI:57540"/>
    </ligand>
</feature>
<keyword evidence="3 5" id="KW-0520">NAD</keyword>
<dbReference type="GO" id="GO:0036001">
    <property type="term" value="P:'de novo' pyridoxal 5'-phosphate biosynthetic process"/>
    <property type="evidence" value="ECO:0007669"/>
    <property type="project" value="TreeGrafter"/>
</dbReference>
<comment type="pathway">
    <text evidence="5">Cofactor biosynthesis; pyridoxine 5'-phosphate biosynthesis; pyridoxine 5'-phosphate from D-erythrose 4-phosphate: step 2/5.</text>
</comment>
<comment type="caution">
    <text evidence="5">Lacks conserved residue(s) required for the propagation of feature annotation.</text>
</comment>
<dbReference type="CDD" id="cd12158">
    <property type="entry name" value="ErythrP_dh"/>
    <property type="match status" value="1"/>
</dbReference>
<feature type="binding site" evidence="5">
    <location>
        <position position="259"/>
    </location>
    <ligand>
        <name>NAD(+)</name>
        <dbReference type="ChEBI" id="CHEBI:57540"/>
    </ligand>
</feature>
<dbReference type="InterPro" id="IPR006140">
    <property type="entry name" value="D-isomer_DH_NAD-bd"/>
</dbReference>
<feature type="domain" description="Erythronate-4-phosphate dehydrogenase dimerisation" evidence="8">
    <location>
        <begin position="326"/>
        <end position="390"/>
    </location>
</feature>
<dbReference type="PANTHER" id="PTHR42938">
    <property type="entry name" value="FORMATE DEHYDROGENASE 1"/>
    <property type="match status" value="1"/>
</dbReference>
<dbReference type="Gene3D" id="3.40.50.720">
    <property type="entry name" value="NAD(P)-binding Rossmann-like Domain"/>
    <property type="match status" value="2"/>
</dbReference>
<dbReference type="KEGG" id="psym:J1N51_14315"/>
<dbReference type="HAMAP" id="MF_01825">
    <property type="entry name" value="PdxB"/>
    <property type="match status" value="1"/>
</dbReference>
<dbReference type="InterPro" id="IPR006139">
    <property type="entry name" value="D-isomer_2_OHA_DH_cat_dom"/>
</dbReference>
<evidence type="ECO:0000313" key="9">
    <source>
        <dbReference type="EMBL" id="QTH63861.1"/>
    </source>
</evidence>
<protein>
    <recommendedName>
        <fullName evidence="5">Erythronate-4-phosphate dehydrogenase</fullName>
        <ecNumber evidence="5">1.1.1.290</ecNumber>
    </recommendedName>
</protein>
<evidence type="ECO:0000259" key="7">
    <source>
        <dbReference type="Pfam" id="PF02826"/>
    </source>
</evidence>
<dbReference type="PROSITE" id="PS00671">
    <property type="entry name" value="D_2_HYDROXYACID_DH_3"/>
    <property type="match status" value="1"/>
</dbReference>